<evidence type="ECO:0000313" key="2">
    <source>
        <dbReference type="Proteomes" id="UP000095287"/>
    </source>
</evidence>
<organism evidence="2 3">
    <name type="scientific">Steinernema glaseri</name>
    <dbReference type="NCBI Taxonomy" id="37863"/>
    <lineage>
        <taxon>Eukaryota</taxon>
        <taxon>Metazoa</taxon>
        <taxon>Ecdysozoa</taxon>
        <taxon>Nematoda</taxon>
        <taxon>Chromadorea</taxon>
        <taxon>Rhabditida</taxon>
        <taxon>Tylenchina</taxon>
        <taxon>Panagrolaimomorpha</taxon>
        <taxon>Strongyloidoidea</taxon>
        <taxon>Steinernematidae</taxon>
        <taxon>Steinernema</taxon>
    </lineage>
</organism>
<name>A0A1I7YDG0_9BILA</name>
<reference evidence="3" key="1">
    <citation type="submission" date="2016-11" db="UniProtKB">
        <authorList>
            <consortium name="WormBaseParasite"/>
        </authorList>
    </citation>
    <scope>IDENTIFICATION</scope>
</reference>
<dbReference type="GO" id="GO:0004222">
    <property type="term" value="F:metalloendopeptidase activity"/>
    <property type="evidence" value="ECO:0007669"/>
    <property type="project" value="InterPro"/>
</dbReference>
<dbReference type="AlphaFoldDB" id="A0A1I7YDG0"/>
<dbReference type="Proteomes" id="UP000095287">
    <property type="component" value="Unplaced"/>
</dbReference>
<protein>
    <submittedName>
        <fullName evidence="3">Uncharacterized protein</fullName>
    </submittedName>
</protein>
<feature type="chain" id="PRO_5009311983" evidence="1">
    <location>
        <begin position="21"/>
        <end position="383"/>
    </location>
</feature>
<evidence type="ECO:0000313" key="3">
    <source>
        <dbReference type="WBParaSite" id="L893_g15173.t1"/>
    </source>
</evidence>
<proteinExistence type="predicted"/>
<keyword evidence="1" id="KW-0732">Signal</keyword>
<dbReference type="WBParaSite" id="L893_g15173.t1">
    <property type="protein sequence ID" value="L893_g15173.t1"/>
    <property type="gene ID" value="L893_g15173"/>
</dbReference>
<sequence length="383" mass="44174">MRSKVVLLVFPVLLLLVVFAVSFSSSKEHKFSSVVKPCEAFHEIVCNNGENKAAGSLYRAYAYGFEDKIKKALVEDSDPVLVFFDGVSKRTKQPMWDYYNLLYAKYILEGGFLPRNQKKDVERLFTRVKHRVIKVVEKAGWIPSDLRSTLVEECKSKSITFGIPDHLDNLTLVSDAISQIQNRFFDLKDNAPTGTDGDQVEFYSKMLQLAYNAYAFNESGVDVLGVRFFTKEYLSPEVLYTPNEHFHHLKNARGYYIAWTFMWIIMDRAGEHMDPAAIECYKRKASVSCLDYKDWMLAYESFRLVSEMLLEERSPSKDRRVRIDGSECEFCEAQDFMITFQLQFCDDDEFSSADHNNTYGQYEVFQRAFGCSSGGIEDKCNVF</sequence>
<dbReference type="GO" id="GO:0006508">
    <property type="term" value="P:proteolysis"/>
    <property type="evidence" value="ECO:0007669"/>
    <property type="project" value="InterPro"/>
</dbReference>
<accession>A0A1I7YDG0</accession>
<evidence type="ECO:0000256" key="1">
    <source>
        <dbReference type="SAM" id="SignalP"/>
    </source>
</evidence>
<feature type="signal peptide" evidence="1">
    <location>
        <begin position="1"/>
        <end position="20"/>
    </location>
</feature>
<dbReference type="InterPro" id="IPR000718">
    <property type="entry name" value="Peptidase_M13"/>
</dbReference>
<keyword evidence="2" id="KW-1185">Reference proteome</keyword>
<dbReference type="PROSITE" id="PS51885">
    <property type="entry name" value="NEPRILYSIN"/>
    <property type="match status" value="1"/>
</dbReference>